<evidence type="ECO:0008006" key="3">
    <source>
        <dbReference type="Google" id="ProtNLM"/>
    </source>
</evidence>
<dbReference type="InParanoid" id="A0A2U3MYW9"/>
<evidence type="ECO:0000313" key="1">
    <source>
        <dbReference type="EMBL" id="SPL70499.1"/>
    </source>
</evidence>
<dbReference type="AlphaFoldDB" id="A0A2U3MYW9"/>
<accession>A0A2U3MYW9</accession>
<protein>
    <recommendedName>
        <fullName evidence="3">DUF3887 domain-containing protein</fullName>
    </recommendedName>
</protein>
<dbReference type="EMBL" id="OOGT01000063">
    <property type="protein sequence ID" value="SPL70499.1"/>
    <property type="molecule type" value="Genomic_DNA"/>
</dbReference>
<proteinExistence type="predicted"/>
<dbReference type="Proteomes" id="UP000245974">
    <property type="component" value="Unassembled WGS sequence"/>
</dbReference>
<gene>
    <name evidence="1" type="ORF">KPC_1677</name>
</gene>
<reference evidence="2" key="1">
    <citation type="submission" date="2018-03" db="EMBL/GenBank/DDBJ databases">
        <authorList>
            <person name="Blom J."/>
        </authorList>
    </citation>
    <scope>NUCLEOTIDE SEQUENCE [LARGE SCALE GENOMIC DNA]</scope>
    <source>
        <strain evidence="2">KPC-SM-21</strain>
    </source>
</reference>
<evidence type="ECO:0000313" key="2">
    <source>
        <dbReference type="Proteomes" id="UP000245974"/>
    </source>
</evidence>
<organism evidence="1 2">
    <name type="scientific">Acinetobacter stercoris</name>
    <dbReference type="NCBI Taxonomy" id="2126983"/>
    <lineage>
        <taxon>Bacteria</taxon>
        <taxon>Pseudomonadati</taxon>
        <taxon>Pseudomonadota</taxon>
        <taxon>Gammaproteobacteria</taxon>
        <taxon>Moraxellales</taxon>
        <taxon>Moraxellaceae</taxon>
        <taxon>Acinetobacter</taxon>
    </lineage>
</organism>
<name>A0A2U3MYW9_9GAMM</name>
<sequence length="154" mass="18189">MLMKKILFLVSIVLIVLVSKKISHYTFYEIQHPELSLSMRQERLVKEILQHIQAGDADALENHLTTEFHQRIINEPSYFQRLFDLLSADTKLGDPQLISVSERILDKRDHSLDVIYKIVRPDDFLFMQITFQKRKKKNLIDNIQINKVLKTKDV</sequence>
<keyword evidence="2" id="KW-1185">Reference proteome</keyword>